<evidence type="ECO:0000256" key="2">
    <source>
        <dbReference type="ARBA" id="ARBA00023277"/>
    </source>
</evidence>
<keyword evidence="7" id="KW-1185">Reference proteome</keyword>
<dbReference type="GO" id="GO:0008810">
    <property type="term" value="F:cellulase activity"/>
    <property type="evidence" value="ECO:0007669"/>
    <property type="project" value="InterPro"/>
</dbReference>
<dbReference type="Proteomes" id="UP000252733">
    <property type="component" value="Unassembled WGS sequence"/>
</dbReference>
<dbReference type="Gene3D" id="1.50.10.10">
    <property type="match status" value="1"/>
</dbReference>
<evidence type="ECO:0000313" key="7">
    <source>
        <dbReference type="Proteomes" id="UP000252733"/>
    </source>
</evidence>
<dbReference type="SUPFAM" id="SSF81296">
    <property type="entry name" value="E set domains"/>
    <property type="match status" value="1"/>
</dbReference>
<dbReference type="STRING" id="1168289.GCA_000259075_02004"/>
<evidence type="ECO:0000256" key="1">
    <source>
        <dbReference type="ARBA" id="ARBA00007072"/>
    </source>
</evidence>
<dbReference type="InterPro" id="IPR008928">
    <property type="entry name" value="6-hairpin_glycosidase_sf"/>
</dbReference>
<accession>A0A2T0WZ65</accession>
<evidence type="ECO:0000256" key="3">
    <source>
        <dbReference type="ARBA" id="ARBA00023326"/>
    </source>
</evidence>
<proteinExistence type="inferred from homology"/>
<keyword evidence="2" id="KW-0119">Carbohydrate metabolism</keyword>
<dbReference type="Gene3D" id="2.60.40.10">
    <property type="entry name" value="Immunoglobulins"/>
    <property type="match status" value="1"/>
</dbReference>
<keyword evidence="3" id="KW-0624">Polysaccharide degradation</keyword>
<feature type="domain" description="Glycoside hydrolase family 9" evidence="4">
    <location>
        <begin position="392"/>
        <end position="766"/>
    </location>
</feature>
<dbReference type="InterPro" id="IPR004197">
    <property type="entry name" value="Cellulase_Ig-like"/>
</dbReference>
<feature type="domain" description="Cellulase Ig-like" evidence="5">
    <location>
        <begin position="271"/>
        <end position="352"/>
    </location>
</feature>
<dbReference type="GO" id="GO:0000272">
    <property type="term" value="P:polysaccharide catabolic process"/>
    <property type="evidence" value="ECO:0007669"/>
    <property type="project" value="UniProtKB-KW"/>
</dbReference>
<comment type="caution">
    <text evidence="6">The sequence shown here is derived from an EMBL/GenBank/DDBJ whole genome shotgun (WGS) entry which is preliminary data.</text>
</comment>
<sequence length="834" mass="94459">MNRLTTTKRNHLPGLLRGVLILAFLGIFFSNTLAEQNKIELNDSAYYEMPGVNVLMFTNWYNENFSDSKMSGIEIIHHGKRTVTNGDVRLNRTPEQWDPIPKFNRKEVDRANNIVKAWLEYPDFGYMIQTEPSGDDVIISVHLDKPLPEHLEGKAGFNLEFLPSAYFDKTYMMDGKPGIIPHYPSGPTRKNEKGETEPEALAKGHKMVFAPEDDYRRVAIESENELMFFDGRNKAQNGWLVLRSLIPSGKTGRVIEWKMDVSGVENWMRDPVISFSQVGYHPDQQKKAVIELDKNADYLPEASLYKIDENGQKTSVYSDEVTQWGFYQRYKYGVFDFSEITEPGIYSVRYGEWESRPLRIGDNVYDNIWHPTLDVFMPVQMDHVLVNEAYRVWHGASHLDDALQAPVNHEHFDLYAQGPTTDTQYQPGEHIPGLNVGGWYDAGDYDIRTQSQYYTVLHLVGAWEDFQIDRDETLVEQENRYVDLHHPDGRNDILQQIEHGAIGLLAQHRAVGHAIPGIIVSDLSQYTHLGDGLTMTDNLIFNPALDSLEVDYPYSGTFDDRWAFTSKSTPLNYGSAAALAASSRALKTYDPEFAQECLETAIGVWNLEQSKEPDIFYVGNTTGGPMILEELRAATQLLIATGNDKYAQRIEEMWPDVSKGFAFLASTLLPALDYMDDAFVAKVKTRAESYVEELKGLQKQNPFDVPITEGGWAGNGTIIGFGITNYMLHKAFPDVMDKEYVFKALNYIFGCHPDSDISFVSGVGLHTKKVAYGMNRADFSYIPGGIVPGLLILDPDFPENKEDWPFLWGENEYVITVGGSYIYLANAVQDLLKK</sequence>
<gene>
    <name evidence="6" type="ORF">DFO77_14111</name>
</gene>
<dbReference type="Pfam" id="PF02927">
    <property type="entry name" value="CelD_N"/>
    <property type="match status" value="1"/>
</dbReference>
<dbReference type="InterPro" id="IPR014756">
    <property type="entry name" value="Ig_E-set"/>
</dbReference>
<dbReference type="AlphaFoldDB" id="A0A2T0WZ65"/>
<evidence type="ECO:0000313" key="6">
    <source>
        <dbReference type="EMBL" id="RCW26092.1"/>
    </source>
</evidence>
<name>A0A2T0WZ65_9BACT</name>
<dbReference type="EMBL" id="QPIZ01000041">
    <property type="protein sequence ID" value="RCW26092.1"/>
    <property type="molecule type" value="Genomic_DNA"/>
</dbReference>
<dbReference type="InterPro" id="IPR012341">
    <property type="entry name" value="6hp_glycosidase-like_sf"/>
</dbReference>
<reference evidence="6 7" key="1">
    <citation type="submission" date="2018-07" db="EMBL/GenBank/DDBJ databases">
        <title>Freshwater and sediment microbial communities from various areas in North America, analyzing microbe dynamics in response to fracking.</title>
        <authorList>
            <person name="Lamendella R."/>
        </authorList>
    </citation>
    <scope>NUCLEOTIDE SEQUENCE [LARGE SCALE GENOMIC DNA]</scope>
    <source>
        <strain evidence="6 7">160A</strain>
    </source>
</reference>
<evidence type="ECO:0000259" key="5">
    <source>
        <dbReference type="Pfam" id="PF02927"/>
    </source>
</evidence>
<organism evidence="6 7">
    <name type="scientific">Marinilabilia salmonicolor</name>
    <dbReference type="NCBI Taxonomy" id="989"/>
    <lineage>
        <taxon>Bacteria</taxon>
        <taxon>Pseudomonadati</taxon>
        <taxon>Bacteroidota</taxon>
        <taxon>Bacteroidia</taxon>
        <taxon>Marinilabiliales</taxon>
        <taxon>Marinilabiliaceae</taxon>
        <taxon>Marinilabilia</taxon>
    </lineage>
</organism>
<protein>
    <submittedName>
        <fullName evidence="6">Cellulase-like Ig domain-containing protein</fullName>
    </submittedName>
</protein>
<dbReference type="RefSeq" id="WP_181256523.1">
    <property type="nucleotide sequence ID" value="NZ_PVTS01000022.1"/>
</dbReference>
<comment type="similarity">
    <text evidence="1">Belongs to the glycosyl hydrolase 9 (cellulase E) family.</text>
</comment>
<dbReference type="Pfam" id="PF00759">
    <property type="entry name" value="Glyco_hydro_9"/>
    <property type="match status" value="1"/>
</dbReference>
<dbReference type="SUPFAM" id="SSF48208">
    <property type="entry name" value="Six-hairpin glycosidases"/>
    <property type="match status" value="1"/>
</dbReference>
<dbReference type="InterPro" id="IPR001701">
    <property type="entry name" value="Glyco_hydro_9"/>
</dbReference>
<dbReference type="CDD" id="cd02850">
    <property type="entry name" value="E_set_Cellulase_N"/>
    <property type="match status" value="1"/>
</dbReference>
<dbReference type="InterPro" id="IPR013783">
    <property type="entry name" value="Ig-like_fold"/>
</dbReference>
<evidence type="ECO:0000259" key="4">
    <source>
        <dbReference type="Pfam" id="PF00759"/>
    </source>
</evidence>